<dbReference type="GO" id="GO:0006040">
    <property type="term" value="P:amino sugar metabolic process"/>
    <property type="evidence" value="ECO:0007669"/>
    <property type="project" value="InterPro"/>
</dbReference>
<dbReference type="HAMAP" id="MF_01270">
    <property type="entry name" value="AnhMurNAc_kinase"/>
    <property type="match status" value="1"/>
</dbReference>
<protein>
    <recommendedName>
        <fullName evidence="1">Anhydro-N-acetylmuramic acid kinase</fullName>
        <ecNumber evidence="1">2.7.1.170</ecNumber>
    </recommendedName>
    <alternativeName>
        <fullName evidence="1">AnhMurNAc kinase</fullName>
    </alternativeName>
</protein>
<dbReference type="PANTHER" id="PTHR30605:SF0">
    <property type="entry name" value="ANHYDRO-N-ACETYLMURAMIC ACID KINASE"/>
    <property type="match status" value="1"/>
</dbReference>
<sequence>MALFIGLISGTSVDAIDAVLCDIDKSSSPSIKLLHSLSYPYPKPLQQQLLDFGKSIYQGDPIDQLGKLDHQVALHFVQAVQQLLHQAKCSSEDVVAIGSHGQTVRHRPDSRYPFTLQIGDGNIIAAKTGIKTIADFRRRDMAHGGQGAPFAPAFHQAFFSDEKQPRAVVNLGGIANVTLLQPGQAPVGFDTGPANTLMDQWILQNKQVSYDENGDWAATGEVIPELLVNLLNEPYFELQAPKSTGCEYFNLSWLQQKSKPLELSKLAPQDVQRTLLELTVQTVASSINSEMGHGQVYLCGGGAHNIALRNRLQQILPSYTLADSSELGISPDWVEAMTFAWFASKTIAQEPIELSSITGSIENSILGATYSN</sequence>
<dbReference type="GO" id="GO:0009254">
    <property type="term" value="P:peptidoglycan turnover"/>
    <property type="evidence" value="ECO:0007669"/>
    <property type="project" value="UniProtKB-UniRule"/>
</dbReference>
<dbReference type="OrthoDB" id="9763949at2"/>
<dbReference type="InterPro" id="IPR043129">
    <property type="entry name" value="ATPase_NBD"/>
</dbReference>
<dbReference type="GO" id="GO:0016301">
    <property type="term" value="F:kinase activity"/>
    <property type="evidence" value="ECO:0007669"/>
    <property type="project" value="UniProtKB-KW"/>
</dbReference>
<dbReference type="SUPFAM" id="SSF53067">
    <property type="entry name" value="Actin-like ATPase domain"/>
    <property type="match status" value="1"/>
</dbReference>
<dbReference type="EC" id="2.7.1.170" evidence="1"/>
<dbReference type="Proteomes" id="UP000247689">
    <property type="component" value="Unassembled WGS sequence"/>
</dbReference>
<feature type="binding site" evidence="1">
    <location>
        <begin position="10"/>
        <end position="17"/>
    </location>
    <ligand>
        <name>ATP</name>
        <dbReference type="ChEBI" id="CHEBI:30616"/>
    </ligand>
</feature>
<comment type="pathway">
    <text evidence="1">Amino-sugar metabolism; 1,6-anhydro-N-acetylmuramate degradation.</text>
</comment>
<accession>A0A318D5P8</accession>
<name>A0A318D5P8_9GAMM</name>
<keyword evidence="1" id="KW-0119">Carbohydrate metabolism</keyword>
<dbReference type="UniPathway" id="UPA00343"/>
<keyword evidence="1" id="KW-0547">Nucleotide-binding</keyword>
<dbReference type="UniPathway" id="UPA00544"/>
<comment type="pathway">
    <text evidence="1">Cell wall biogenesis; peptidoglycan recycling.</text>
</comment>
<dbReference type="AlphaFoldDB" id="A0A318D5P8"/>
<organism evidence="2 3">
    <name type="scientific">Kangiella spongicola</name>
    <dbReference type="NCBI Taxonomy" id="796379"/>
    <lineage>
        <taxon>Bacteria</taxon>
        <taxon>Pseudomonadati</taxon>
        <taxon>Pseudomonadota</taxon>
        <taxon>Gammaproteobacteria</taxon>
        <taxon>Kangiellales</taxon>
        <taxon>Kangiellaceae</taxon>
        <taxon>Kangiella</taxon>
    </lineage>
</organism>
<keyword evidence="3" id="KW-1185">Reference proteome</keyword>
<keyword evidence="1 2" id="KW-0418">Kinase</keyword>
<dbReference type="NCBIfam" id="NF007139">
    <property type="entry name" value="PRK09585.1-3"/>
    <property type="match status" value="1"/>
</dbReference>
<dbReference type="RefSeq" id="WP_110200658.1">
    <property type="nucleotide sequence ID" value="NZ_QICH01000001.1"/>
</dbReference>
<dbReference type="Pfam" id="PF03702">
    <property type="entry name" value="AnmK"/>
    <property type="match status" value="1"/>
</dbReference>
<evidence type="ECO:0000313" key="2">
    <source>
        <dbReference type="EMBL" id="PXF64610.1"/>
    </source>
</evidence>
<comment type="catalytic activity">
    <reaction evidence="1">
        <text>1,6-anhydro-N-acetyl-beta-muramate + ATP + H2O = N-acetyl-D-muramate 6-phosphate + ADP + H(+)</text>
        <dbReference type="Rhea" id="RHEA:24952"/>
        <dbReference type="ChEBI" id="CHEBI:15377"/>
        <dbReference type="ChEBI" id="CHEBI:15378"/>
        <dbReference type="ChEBI" id="CHEBI:30616"/>
        <dbReference type="ChEBI" id="CHEBI:58690"/>
        <dbReference type="ChEBI" id="CHEBI:58722"/>
        <dbReference type="ChEBI" id="CHEBI:456216"/>
        <dbReference type="EC" id="2.7.1.170"/>
    </reaction>
</comment>
<proteinExistence type="inferred from homology"/>
<reference evidence="2 3" key="1">
    <citation type="submission" date="2018-05" db="EMBL/GenBank/DDBJ databases">
        <title>Kangiella spongicola genome sequence.</title>
        <authorList>
            <person name="Maclea K.S."/>
            <person name="Goen A.E."/>
            <person name="Kelley C."/>
            <person name="Underriner A."/>
            <person name="Silverwood T."/>
            <person name="Trachtenberg A.M."/>
        </authorList>
    </citation>
    <scope>NUCLEOTIDE SEQUENCE [LARGE SCALE GENOMIC DNA]</scope>
    <source>
        <strain evidence="2 3">ATCC BAA-2076</strain>
    </source>
</reference>
<comment type="similarity">
    <text evidence="1">Belongs to the anhydro-N-acetylmuramic acid kinase family.</text>
</comment>
<dbReference type="GO" id="GO:0097175">
    <property type="term" value="P:1,6-anhydro-N-acetyl-beta-muramic acid catabolic process"/>
    <property type="evidence" value="ECO:0007669"/>
    <property type="project" value="UniProtKB-UniRule"/>
</dbReference>
<dbReference type="PANTHER" id="PTHR30605">
    <property type="entry name" value="ANHYDRO-N-ACETYLMURAMIC ACID KINASE"/>
    <property type="match status" value="1"/>
</dbReference>
<dbReference type="GO" id="GO:0005524">
    <property type="term" value="F:ATP binding"/>
    <property type="evidence" value="ECO:0007669"/>
    <property type="project" value="UniProtKB-UniRule"/>
</dbReference>
<gene>
    <name evidence="1" type="primary">anmK</name>
    <name evidence="2" type="ORF">DL796_05610</name>
</gene>
<comment type="function">
    <text evidence="1">Catalyzes the specific phosphorylation of 1,6-anhydro-N-acetylmuramic acid (anhMurNAc) with the simultaneous cleavage of the 1,6-anhydro ring, generating MurNAc-6-P. Is required for the utilization of anhMurNAc either imported from the medium or derived from its own cell wall murein, and thus plays a role in cell wall recycling.</text>
</comment>
<dbReference type="GO" id="GO:0016773">
    <property type="term" value="F:phosphotransferase activity, alcohol group as acceptor"/>
    <property type="evidence" value="ECO:0007669"/>
    <property type="project" value="UniProtKB-UniRule"/>
</dbReference>
<evidence type="ECO:0000313" key="3">
    <source>
        <dbReference type="Proteomes" id="UP000247689"/>
    </source>
</evidence>
<keyword evidence="1" id="KW-0067">ATP-binding</keyword>
<dbReference type="CDD" id="cd24050">
    <property type="entry name" value="ASKHA_NBD_ANMK"/>
    <property type="match status" value="1"/>
</dbReference>
<keyword evidence="1" id="KW-0808">Transferase</keyword>
<dbReference type="Gene3D" id="3.30.420.40">
    <property type="match status" value="2"/>
</dbReference>
<evidence type="ECO:0000256" key="1">
    <source>
        <dbReference type="HAMAP-Rule" id="MF_01270"/>
    </source>
</evidence>
<dbReference type="InterPro" id="IPR005338">
    <property type="entry name" value="Anhydro_N_Ac-Mur_kinase"/>
</dbReference>
<dbReference type="EMBL" id="QICH01000001">
    <property type="protein sequence ID" value="PXF64610.1"/>
    <property type="molecule type" value="Genomic_DNA"/>
</dbReference>
<comment type="caution">
    <text evidence="2">The sequence shown here is derived from an EMBL/GenBank/DDBJ whole genome shotgun (WGS) entry which is preliminary data.</text>
</comment>